<dbReference type="RefSeq" id="WP_029761613.1">
    <property type="nucleotide sequence ID" value="NZ_CP017690.1"/>
</dbReference>
<name>A0ABY9QEC7_GEOTD</name>
<proteinExistence type="predicted"/>
<keyword evidence="1" id="KW-1133">Transmembrane helix</keyword>
<dbReference type="GeneID" id="87622114"/>
<evidence type="ECO:0000313" key="3">
    <source>
        <dbReference type="Proteomes" id="UP001297580"/>
    </source>
</evidence>
<keyword evidence="1" id="KW-0472">Membrane</keyword>
<feature type="transmembrane region" description="Helical" evidence="1">
    <location>
        <begin position="61"/>
        <end position="84"/>
    </location>
</feature>
<evidence type="ECO:0000256" key="1">
    <source>
        <dbReference type="SAM" id="Phobius"/>
    </source>
</evidence>
<organism evidence="2 3">
    <name type="scientific">Geobacillus thermodenitrificans</name>
    <dbReference type="NCBI Taxonomy" id="33940"/>
    <lineage>
        <taxon>Bacteria</taxon>
        <taxon>Bacillati</taxon>
        <taxon>Bacillota</taxon>
        <taxon>Bacilli</taxon>
        <taxon>Bacillales</taxon>
        <taxon>Anoxybacillaceae</taxon>
        <taxon>Geobacillus</taxon>
    </lineage>
</organism>
<gene>
    <name evidence="2" type="ORF">HSX42_01810</name>
</gene>
<protein>
    <submittedName>
        <fullName evidence="2">Uncharacterized protein</fullName>
    </submittedName>
</protein>
<keyword evidence="3" id="KW-1185">Reference proteome</keyword>
<accession>A0ABY9QEC7</accession>
<keyword evidence="1" id="KW-0812">Transmembrane</keyword>
<evidence type="ECO:0000313" key="2">
    <source>
        <dbReference type="EMBL" id="WMV76586.1"/>
    </source>
</evidence>
<reference evidence="2 3" key="1">
    <citation type="submission" date="2023-08" db="EMBL/GenBank/DDBJ databases">
        <title>Complete genome sequence of Geobacillus thermodenitrificans K1041, a genetically tractable strain representative of the genus Geobacillus.</title>
        <authorList>
            <person name="Kani S."/>
            <person name="Suzuki H."/>
        </authorList>
    </citation>
    <scope>NUCLEOTIDE SEQUENCE [LARGE SCALE GENOMIC DNA]</scope>
    <source>
        <strain evidence="2 3">K1041</strain>
    </source>
</reference>
<dbReference type="Proteomes" id="UP001297580">
    <property type="component" value="Chromosome"/>
</dbReference>
<dbReference type="EMBL" id="CP133461">
    <property type="protein sequence ID" value="WMV76586.1"/>
    <property type="molecule type" value="Genomic_DNA"/>
</dbReference>
<sequence length="173" mass="19378">MKKLRALALLALIVLAGVSLFHVLTPHEVIVYRRLSVLFDGMHGGFGHHHLIFRVEPRAGWLIPGLLMWFIPLLLVGVGAIWLVAKRSKRWIGWALITLGIAALLPKWVLLGLALAAVYAFGRHQTRKSVAAETWKPTTAPISTDWLDEWEKIVQKEGKTNGCVPPDQNNRSR</sequence>
<feature type="transmembrane region" description="Helical" evidence="1">
    <location>
        <begin position="91"/>
        <end position="121"/>
    </location>
</feature>